<dbReference type="AlphaFoldDB" id="A0A839EPC7"/>
<keyword evidence="3" id="KW-1185">Reference proteome</keyword>
<gene>
    <name evidence="2" type="ORF">FHW16_002222</name>
</gene>
<name>A0A839EPC7_9HYPH</name>
<dbReference type="PANTHER" id="PTHR42160">
    <property type="entry name" value="URACIL-DNA GLYCOSYLASE SUPERFAMILY PROTEIN"/>
    <property type="match status" value="1"/>
</dbReference>
<dbReference type="SMART" id="SM00987">
    <property type="entry name" value="UreE_C"/>
    <property type="match status" value="1"/>
</dbReference>
<evidence type="ECO:0000259" key="1">
    <source>
        <dbReference type="SMART" id="SM00986"/>
    </source>
</evidence>
<dbReference type="InterPro" id="IPR047124">
    <property type="entry name" value="HI_0220.2"/>
</dbReference>
<dbReference type="SUPFAM" id="SSF52141">
    <property type="entry name" value="Uracil-DNA glycosylase-like"/>
    <property type="match status" value="1"/>
</dbReference>
<evidence type="ECO:0000313" key="3">
    <source>
        <dbReference type="Proteomes" id="UP000549052"/>
    </source>
</evidence>
<dbReference type="EMBL" id="JACGXN010000002">
    <property type="protein sequence ID" value="MBA8878510.1"/>
    <property type="molecule type" value="Genomic_DNA"/>
</dbReference>
<dbReference type="Proteomes" id="UP000549052">
    <property type="component" value="Unassembled WGS sequence"/>
</dbReference>
<sequence>MNALSPVLDRLSSQIKACRLCRDAPRYLPPLPNEPNPVCVLSQTARIVICGQAPGIRVHNSGVPFNDPSGDRLREWLGVDRDAFYDRDKFAIVPMGFCFPGYDAHGGDLPPRRECRETWHDSVFASMPQIELILTIGQYAQAYHLGSRRRASMTDTVFHWQDYFNVVSGPSILPLPHPSWRNSGWLRRNPWFGENVLPVLREKVKILI</sequence>
<proteinExistence type="predicted"/>
<dbReference type="InterPro" id="IPR005122">
    <property type="entry name" value="Uracil-DNA_glycosylase-like"/>
</dbReference>
<feature type="domain" description="Uracil-DNA glycosylase-like" evidence="1">
    <location>
        <begin position="38"/>
        <end position="201"/>
    </location>
</feature>
<organism evidence="2 3">
    <name type="scientific">Phyllobacterium myrsinacearum</name>
    <dbReference type="NCBI Taxonomy" id="28101"/>
    <lineage>
        <taxon>Bacteria</taxon>
        <taxon>Pseudomonadati</taxon>
        <taxon>Pseudomonadota</taxon>
        <taxon>Alphaproteobacteria</taxon>
        <taxon>Hyphomicrobiales</taxon>
        <taxon>Phyllobacteriaceae</taxon>
        <taxon>Phyllobacterium</taxon>
    </lineage>
</organism>
<dbReference type="CDD" id="cd10033">
    <property type="entry name" value="UDG_like"/>
    <property type="match status" value="1"/>
</dbReference>
<accession>A0A839EPC7</accession>
<comment type="caution">
    <text evidence="2">The sequence shown here is derived from an EMBL/GenBank/DDBJ whole genome shotgun (WGS) entry which is preliminary data.</text>
</comment>
<dbReference type="Gene3D" id="3.40.470.10">
    <property type="entry name" value="Uracil-DNA glycosylase-like domain"/>
    <property type="match status" value="1"/>
</dbReference>
<evidence type="ECO:0000313" key="2">
    <source>
        <dbReference type="EMBL" id="MBA8878510.1"/>
    </source>
</evidence>
<dbReference type="SMART" id="SM00986">
    <property type="entry name" value="UDG"/>
    <property type="match status" value="1"/>
</dbReference>
<dbReference type="Pfam" id="PF03167">
    <property type="entry name" value="UDG"/>
    <property type="match status" value="1"/>
</dbReference>
<dbReference type="InterPro" id="IPR036895">
    <property type="entry name" value="Uracil-DNA_glycosylase-like_sf"/>
</dbReference>
<dbReference type="PANTHER" id="PTHR42160:SF1">
    <property type="entry name" value="URACIL-DNA GLYCOSYLASE SUPERFAMILY PROTEIN"/>
    <property type="match status" value="1"/>
</dbReference>
<reference evidence="2 3" key="1">
    <citation type="submission" date="2020-07" db="EMBL/GenBank/DDBJ databases">
        <title>Genomic Encyclopedia of Type Strains, Phase IV (KMG-V): Genome sequencing to study the core and pangenomes of soil and plant-associated prokaryotes.</title>
        <authorList>
            <person name="Whitman W."/>
        </authorList>
    </citation>
    <scope>NUCLEOTIDE SEQUENCE [LARGE SCALE GENOMIC DNA]</scope>
    <source>
        <strain evidence="2 3">AN3</strain>
    </source>
</reference>
<protein>
    <submittedName>
        <fullName evidence="2">Uracil-DNA glycosylase</fullName>
    </submittedName>
</protein>